<feature type="compositionally biased region" description="Pro residues" evidence="1">
    <location>
        <begin position="116"/>
        <end position="125"/>
    </location>
</feature>
<proteinExistence type="predicted"/>
<reference evidence="2" key="1">
    <citation type="submission" date="2020-06" db="EMBL/GenBank/DDBJ databases">
        <title>Draft genome of Bugula neritina, a colonial animal packing powerful symbionts and potential medicines.</title>
        <authorList>
            <person name="Rayko M."/>
        </authorList>
    </citation>
    <scope>NUCLEOTIDE SEQUENCE [LARGE SCALE GENOMIC DNA]</scope>
    <source>
        <strain evidence="2">Kwan_BN1</strain>
    </source>
</reference>
<evidence type="ECO:0000256" key="1">
    <source>
        <dbReference type="SAM" id="MobiDB-lite"/>
    </source>
</evidence>
<gene>
    <name evidence="2" type="ORF">EB796_012893</name>
</gene>
<dbReference type="AlphaFoldDB" id="A0A7J7JR40"/>
<dbReference type="OrthoDB" id="7668649at2759"/>
<protein>
    <submittedName>
        <fullName evidence="2">Uncharacterized protein</fullName>
    </submittedName>
</protein>
<dbReference type="Proteomes" id="UP000593567">
    <property type="component" value="Unassembled WGS sequence"/>
</dbReference>
<name>A0A7J7JR40_BUGNE</name>
<feature type="compositionally biased region" description="Pro residues" evidence="1">
    <location>
        <begin position="1"/>
        <end position="10"/>
    </location>
</feature>
<feature type="region of interest" description="Disordered" evidence="1">
    <location>
        <begin position="1"/>
        <end position="198"/>
    </location>
</feature>
<organism evidence="2 3">
    <name type="scientific">Bugula neritina</name>
    <name type="common">Brown bryozoan</name>
    <name type="synonym">Sertularia neritina</name>
    <dbReference type="NCBI Taxonomy" id="10212"/>
    <lineage>
        <taxon>Eukaryota</taxon>
        <taxon>Metazoa</taxon>
        <taxon>Spiralia</taxon>
        <taxon>Lophotrochozoa</taxon>
        <taxon>Bryozoa</taxon>
        <taxon>Gymnolaemata</taxon>
        <taxon>Cheilostomatida</taxon>
        <taxon>Flustrina</taxon>
        <taxon>Buguloidea</taxon>
        <taxon>Bugulidae</taxon>
        <taxon>Bugula</taxon>
    </lineage>
</organism>
<comment type="caution">
    <text evidence="2">The sequence shown here is derived from an EMBL/GenBank/DDBJ whole genome shotgun (WGS) entry which is preliminary data.</text>
</comment>
<accession>A0A7J7JR40</accession>
<feature type="compositionally biased region" description="Low complexity" evidence="1">
    <location>
        <begin position="102"/>
        <end position="112"/>
    </location>
</feature>
<sequence>MGHAPMPPAPSHMGPGGPMPPHMQGPGPAHMEMGMYPGGPPVMHTKPPPPYPMTMGSAPPEAPAPRASKSKKRKSSTQSPAPQSPMGQPLKSPKYQIPPSPLAAGPPGMPSGMGPGFPPTEPGMPPGVQMYKPSHAPMPNGIPSHHSQQGNLMQAGPPEPFQGHGVAGSTLSQKPPPSYSQSTTKRGSGIESMATPPPQKQCYSQFENQELTIVKQPNAAYQGPDVGETNQYSLHSRQNINPCSPLNSRSSNMNNITSASLANLAKGVEQIQQNLVEGGPFKDIQQSGQHGNQAVMVPSGTPMSSAAGMLPNAAGSIPSSCSGSQPSVNNTFVNAHMSIGQVNIQNVDANQQHSTFDSQGRPTQMQQNVDVTMNIGGMPGNAPRFNPEDSNYNNANQVPNAAVKVQAKGANTLQYLPVSQQAAIAPPNDPIIRKQSTFEHMSRGETFPGALPNMDSKTPTSKISYYPDNSRLPAPPPQRLPQIVNSSAPLQLPGMYIVTVYLLLIYK</sequence>
<keyword evidence="3" id="KW-1185">Reference proteome</keyword>
<feature type="compositionally biased region" description="Polar residues" evidence="1">
    <location>
        <begin position="169"/>
        <end position="186"/>
    </location>
</feature>
<evidence type="ECO:0000313" key="3">
    <source>
        <dbReference type="Proteomes" id="UP000593567"/>
    </source>
</evidence>
<dbReference type="EMBL" id="VXIV02001906">
    <property type="protein sequence ID" value="KAF6028800.1"/>
    <property type="molecule type" value="Genomic_DNA"/>
</dbReference>
<evidence type="ECO:0000313" key="2">
    <source>
        <dbReference type="EMBL" id="KAF6028800.1"/>
    </source>
</evidence>